<sequence length="334" mass="37356">MFNSSEISKSSKATEIDFINKENEKPVLPIKDHNSQNFTNSKDFININDDTNKHSVSNTTDSLKESNGLDFKNVNITNENIIEEVLVIKENITNAIKPTILLDNDDNKKIKNQMLDSNVENIFPLKGEINSKEIVLQTFDFDKENVMTKSFDKNLSTTTIIPIDISINISTNDIKTGETIKIVLEDDTTTIKTTSTTTEKEMTEKNILVTTETNKDNVTKSPKSTFIVVKVVNNKIVEERIFETEDEVKRIVFTTTTTTTTTTLAPTTTKEAKITTQVIPPAPITKKQNKASSLKQPSPPSSRPPSDEIIKKLNAAVDFIAMAKDLGIFHETQN</sequence>
<evidence type="ECO:0000256" key="1">
    <source>
        <dbReference type="SAM" id="MobiDB-lite"/>
    </source>
</evidence>
<proteinExistence type="predicted"/>
<evidence type="ECO:0000313" key="2">
    <source>
        <dbReference type="Proteomes" id="UP000038045"/>
    </source>
</evidence>
<reference evidence="3" key="1">
    <citation type="submission" date="2017-02" db="UniProtKB">
        <authorList>
            <consortium name="WormBaseParasite"/>
        </authorList>
    </citation>
    <scope>IDENTIFICATION</scope>
</reference>
<organism evidence="2 3">
    <name type="scientific">Parastrongyloides trichosuri</name>
    <name type="common">Possum-specific nematode worm</name>
    <dbReference type="NCBI Taxonomy" id="131310"/>
    <lineage>
        <taxon>Eukaryota</taxon>
        <taxon>Metazoa</taxon>
        <taxon>Ecdysozoa</taxon>
        <taxon>Nematoda</taxon>
        <taxon>Chromadorea</taxon>
        <taxon>Rhabditida</taxon>
        <taxon>Tylenchina</taxon>
        <taxon>Panagrolaimomorpha</taxon>
        <taxon>Strongyloidoidea</taxon>
        <taxon>Strongyloididae</taxon>
        <taxon>Parastrongyloides</taxon>
    </lineage>
</organism>
<protein>
    <submittedName>
        <fullName evidence="3">UBA domain-containing protein</fullName>
    </submittedName>
</protein>
<dbReference type="AlphaFoldDB" id="A0A0N4ZEW9"/>
<keyword evidence="2" id="KW-1185">Reference proteome</keyword>
<evidence type="ECO:0000313" key="3">
    <source>
        <dbReference type="WBParaSite" id="PTRK_0000630200.1"/>
    </source>
</evidence>
<dbReference type="Proteomes" id="UP000038045">
    <property type="component" value="Unplaced"/>
</dbReference>
<feature type="region of interest" description="Disordered" evidence="1">
    <location>
        <begin position="281"/>
        <end position="307"/>
    </location>
</feature>
<name>A0A0N4ZEW9_PARTI</name>
<dbReference type="WBParaSite" id="PTRK_0000630200.1">
    <property type="protein sequence ID" value="PTRK_0000630200.1"/>
    <property type="gene ID" value="PTRK_0000630200"/>
</dbReference>
<accession>A0A0N4ZEW9</accession>